<keyword evidence="7" id="KW-1185">Reference proteome</keyword>
<gene>
    <name evidence="6" type="ORF">Q5716_03475</name>
</gene>
<dbReference type="Proteomes" id="UP001241072">
    <property type="component" value="Unassembled WGS sequence"/>
</dbReference>
<dbReference type="Pfam" id="PF00126">
    <property type="entry name" value="HTH_1"/>
    <property type="match status" value="1"/>
</dbReference>
<dbReference type="InterPro" id="IPR058163">
    <property type="entry name" value="LysR-type_TF_proteobact-type"/>
</dbReference>
<reference evidence="6 7" key="1">
    <citation type="submission" date="2023-07" db="EMBL/GenBank/DDBJ databases">
        <title>Protaetiibacter sp. nov WY-16 isolated from soil.</title>
        <authorList>
            <person name="Liu B."/>
            <person name="Wan Y."/>
        </authorList>
    </citation>
    <scope>NUCLEOTIDE SEQUENCE [LARGE SCALE GENOMIC DNA]</scope>
    <source>
        <strain evidence="6 7">WY-16</strain>
    </source>
</reference>
<dbReference type="Pfam" id="PF03466">
    <property type="entry name" value="LysR_substrate"/>
    <property type="match status" value="1"/>
</dbReference>
<evidence type="ECO:0000256" key="4">
    <source>
        <dbReference type="ARBA" id="ARBA00023163"/>
    </source>
</evidence>
<dbReference type="EMBL" id="JAUQUB010000001">
    <property type="protein sequence ID" value="MDO7881282.1"/>
    <property type="molecule type" value="Genomic_DNA"/>
</dbReference>
<accession>A0ABT9BJT4</accession>
<dbReference type="SUPFAM" id="SSF53850">
    <property type="entry name" value="Periplasmic binding protein-like II"/>
    <property type="match status" value="1"/>
</dbReference>
<dbReference type="PANTHER" id="PTHR30537:SF3">
    <property type="entry name" value="TRANSCRIPTIONAL REGULATORY PROTEIN"/>
    <property type="match status" value="1"/>
</dbReference>
<dbReference type="InterPro" id="IPR036390">
    <property type="entry name" value="WH_DNA-bd_sf"/>
</dbReference>
<dbReference type="InterPro" id="IPR005119">
    <property type="entry name" value="LysR_subst-bd"/>
</dbReference>
<comment type="caution">
    <text evidence="6">The sequence shown here is derived from an EMBL/GenBank/DDBJ whole genome shotgun (WGS) entry which is preliminary data.</text>
</comment>
<dbReference type="Gene3D" id="1.10.10.10">
    <property type="entry name" value="Winged helix-like DNA-binding domain superfamily/Winged helix DNA-binding domain"/>
    <property type="match status" value="1"/>
</dbReference>
<evidence type="ECO:0000256" key="1">
    <source>
        <dbReference type="ARBA" id="ARBA00009437"/>
    </source>
</evidence>
<dbReference type="PROSITE" id="PS50931">
    <property type="entry name" value="HTH_LYSR"/>
    <property type="match status" value="1"/>
</dbReference>
<proteinExistence type="inferred from homology"/>
<evidence type="ECO:0000313" key="6">
    <source>
        <dbReference type="EMBL" id="MDO7881282.1"/>
    </source>
</evidence>
<dbReference type="InterPro" id="IPR036388">
    <property type="entry name" value="WH-like_DNA-bd_sf"/>
</dbReference>
<keyword evidence="4" id="KW-0804">Transcription</keyword>
<evidence type="ECO:0000256" key="2">
    <source>
        <dbReference type="ARBA" id="ARBA00023015"/>
    </source>
</evidence>
<evidence type="ECO:0000259" key="5">
    <source>
        <dbReference type="PROSITE" id="PS50931"/>
    </source>
</evidence>
<protein>
    <submittedName>
        <fullName evidence="6">LysR family transcriptional regulator</fullName>
    </submittedName>
</protein>
<evidence type="ECO:0000313" key="7">
    <source>
        <dbReference type="Proteomes" id="UP001241072"/>
    </source>
</evidence>
<dbReference type="SUPFAM" id="SSF46785">
    <property type="entry name" value="Winged helix' DNA-binding domain"/>
    <property type="match status" value="1"/>
</dbReference>
<sequence length="306" mass="32556">MATPAPDPLDVSTDDLRYLLAVARSGRLVSAATLLGVDHTTVRRRLDRLEAALGVRLLDRGADGWELTAIGRDVAARAAPLEHLVEEVLGAASGGSDTVRGTVRLVAPEAFGTLFAVPALARVQREHPGVTVELVTSTRPLSLRGSGFDLAVTVGSAASSRLASESLAPYSVRLYASRGYVAEHPPISSLGDLERHPLVFYVDALLTVRELDLAPVLGGMHVRFGSTNAFAQLEATKAGAGIGLLHAFMADRDSDLVPVLPELVDFRVQFSLSVRRDALAVDAVRLVRDALVEEVAARRHELVPGD</sequence>
<dbReference type="InterPro" id="IPR000847">
    <property type="entry name" value="LysR_HTH_N"/>
</dbReference>
<dbReference type="Gene3D" id="3.40.190.290">
    <property type="match status" value="1"/>
</dbReference>
<evidence type="ECO:0000256" key="3">
    <source>
        <dbReference type="ARBA" id="ARBA00023125"/>
    </source>
</evidence>
<keyword evidence="2" id="KW-0805">Transcription regulation</keyword>
<organism evidence="6 7">
    <name type="scientific">Antiquaquibacter soli</name>
    <dbReference type="NCBI Taxonomy" id="3064523"/>
    <lineage>
        <taxon>Bacteria</taxon>
        <taxon>Bacillati</taxon>
        <taxon>Actinomycetota</taxon>
        <taxon>Actinomycetes</taxon>
        <taxon>Micrococcales</taxon>
        <taxon>Microbacteriaceae</taxon>
        <taxon>Antiquaquibacter</taxon>
    </lineage>
</organism>
<feature type="domain" description="HTH lysR-type" evidence="5">
    <location>
        <begin position="11"/>
        <end position="68"/>
    </location>
</feature>
<comment type="similarity">
    <text evidence="1">Belongs to the LysR transcriptional regulatory family.</text>
</comment>
<dbReference type="RefSeq" id="WP_305001695.1">
    <property type="nucleotide sequence ID" value="NZ_JAUQUB010000001.1"/>
</dbReference>
<name>A0ABT9BJT4_9MICO</name>
<dbReference type="PANTHER" id="PTHR30537">
    <property type="entry name" value="HTH-TYPE TRANSCRIPTIONAL REGULATOR"/>
    <property type="match status" value="1"/>
</dbReference>
<keyword evidence="3" id="KW-0238">DNA-binding</keyword>